<feature type="compositionally biased region" description="Low complexity" evidence="1">
    <location>
        <begin position="1201"/>
        <end position="1217"/>
    </location>
</feature>
<dbReference type="EMBL" id="JAGEUA010000003">
    <property type="protein sequence ID" value="KAL0993881.1"/>
    <property type="molecule type" value="Genomic_DNA"/>
</dbReference>
<dbReference type="PANTHER" id="PTHR23216">
    <property type="entry name" value="NUCLEOLAR AND COILED-BODY PHOSPHOPROTEIN 1"/>
    <property type="match status" value="1"/>
</dbReference>
<evidence type="ECO:0000313" key="2">
    <source>
        <dbReference type="EMBL" id="KAL0993881.1"/>
    </source>
</evidence>
<evidence type="ECO:0000313" key="3">
    <source>
        <dbReference type="Proteomes" id="UP001557470"/>
    </source>
</evidence>
<organism evidence="2 3">
    <name type="scientific">Umbra pygmaea</name>
    <name type="common">Eastern mudminnow</name>
    <dbReference type="NCBI Taxonomy" id="75934"/>
    <lineage>
        <taxon>Eukaryota</taxon>
        <taxon>Metazoa</taxon>
        <taxon>Chordata</taxon>
        <taxon>Craniata</taxon>
        <taxon>Vertebrata</taxon>
        <taxon>Euteleostomi</taxon>
        <taxon>Actinopterygii</taxon>
        <taxon>Neopterygii</taxon>
        <taxon>Teleostei</taxon>
        <taxon>Protacanthopterygii</taxon>
        <taxon>Esociformes</taxon>
        <taxon>Umbridae</taxon>
        <taxon>Umbra</taxon>
    </lineage>
</organism>
<feature type="region of interest" description="Disordered" evidence="1">
    <location>
        <begin position="1398"/>
        <end position="1464"/>
    </location>
</feature>
<feature type="compositionally biased region" description="Basic and acidic residues" evidence="1">
    <location>
        <begin position="1011"/>
        <end position="1024"/>
    </location>
</feature>
<feature type="region of interest" description="Disordered" evidence="1">
    <location>
        <begin position="739"/>
        <end position="1168"/>
    </location>
</feature>
<feature type="compositionally biased region" description="Polar residues" evidence="1">
    <location>
        <begin position="176"/>
        <end position="188"/>
    </location>
</feature>
<feature type="compositionally biased region" description="Polar residues" evidence="1">
    <location>
        <begin position="237"/>
        <end position="255"/>
    </location>
</feature>
<feature type="compositionally biased region" description="Basic residues" evidence="1">
    <location>
        <begin position="1218"/>
        <end position="1228"/>
    </location>
</feature>
<accession>A0ABD0XNX5</accession>
<feature type="compositionally biased region" description="Low complexity" evidence="1">
    <location>
        <begin position="969"/>
        <end position="983"/>
    </location>
</feature>
<feature type="compositionally biased region" description="Acidic residues" evidence="1">
    <location>
        <begin position="1074"/>
        <end position="1086"/>
    </location>
</feature>
<name>A0ABD0XNX5_UMBPY</name>
<feature type="compositionally biased region" description="Polar residues" evidence="1">
    <location>
        <begin position="557"/>
        <end position="576"/>
    </location>
</feature>
<feature type="compositionally biased region" description="Basic and acidic residues" evidence="1">
    <location>
        <begin position="1446"/>
        <end position="1464"/>
    </location>
</feature>
<protein>
    <submittedName>
        <fullName evidence="2">Uncharacterized protein</fullName>
    </submittedName>
</protein>
<feature type="compositionally biased region" description="Polar residues" evidence="1">
    <location>
        <begin position="868"/>
        <end position="887"/>
    </location>
</feature>
<feature type="compositionally biased region" description="Polar residues" evidence="1">
    <location>
        <begin position="784"/>
        <end position="795"/>
    </location>
</feature>
<feature type="compositionally biased region" description="Basic and acidic residues" evidence="1">
    <location>
        <begin position="1299"/>
        <end position="1335"/>
    </location>
</feature>
<feature type="region of interest" description="Disordered" evidence="1">
    <location>
        <begin position="1180"/>
        <end position="1365"/>
    </location>
</feature>
<proteinExistence type="predicted"/>
<evidence type="ECO:0000256" key="1">
    <source>
        <dbReference type="SAM" id="MobiDB-lite"/>
    </source>
</evidence>
<comment type="caution">
    <text evidence="2">The sequence shown here is derived from an EMBL/GenBank/DDBJ whole genome shotgun (WGS) entry which is preliminary data.</text>
</comment>
<feature type="compositionally biased region" description="Acidic residues" evidence="1">
    <location>
        <begin position="899"/>
        <end position="908"/>
    </location>
</feature>
<sequence length="1464" mass="156912">MPISSVLRNRRQWERDTTSHSCRFVRSAHTVSRSSHLKENGYQKAANVLKKHVTKVETPEEMTSLNEIYASWIKVSDIGQHPKQEPEVDSTTLKKIKDDPSTKEEDVDLKPIDNLPQMLQAANAPETLTPVSEEIVPKNERSSGPVSNGTVETLALVPADNPLGPDESSECKDNIPITQASTPNSTPPKSADNELDSEKEIALSQRPTPKDVSGTPLTQASVLTPTIVALQTPAAGQKTQGSESYSDSDTENQASVKKPVATAKSKPVVRASAQAAVVKSSSVTTLTPAERSDCDSKDVESPVEKSALTSKAGSVKAAKATPVKPSIVTPSPAKTAPKTPAAGKKVQSSDTDSSDSEEGSKKVTKKTKVKPTALDSVAVKTAEPVKSNKPDVTPSKPAESSDSDNSEDSIPLTQTPAKVIQTSAPTKTPVTPAAPRKAESSDSDTSDSEQEVTVKKVTKKTKVKPTAFDSVAVKTAEPVKSKRPDVTPSKPAESSDSDSSEDMIPPTQKVTKKTKVKPTVLDSVAVKTAEPVKCNKPDVTPSKPAESSDSDSSEDSVPQTKTPAKVIQTSGPTKTPVTPAAPRKAESSDSDASDSEQEVTVKKSVLSSKTGSVKAAKAIPVNPSGVTPSQTQTAPKTPAAGKKTQSSDSDSSDIEEAPKKVTKKTKVKPTVLDSVAVKTAEPVKCNKPDVTPSKPAESSDSDSSEDSVPQTKVTGYYYAIRILLLKSYRPQAPLRLQSLQQLPGKQSSDSDASDSEQEVTVKKSVLSSKTGSVKAAKAIPVNPSGVTPSQTQTAPKTPAAGKKTQSSDSDSSDIEEAPKKVTKKTKVKPTVLDSVAVKTAEPVKCNKPDVTPSKPAESSDSDSSEDSVPQTKTPAKVIQTSGPTKTPVTPAAPRKAESSDSDASDSEQEVTVKKTDSASVPNKAKVLSKTTPKTPATAAKRESDGSSDSEDDGTAPAIPTPCLDKAPPKDASAAKMPDSSDSNNDTEEDTSAQKEKTKTKKRYMAVVKAVAVERAEPVKSKRPDVTPSKPAESSDSDSSEDMIPPTQYPEFMPSENVDTEAPTSDEIKTTPPDSEAEGAEKEEDESTSVKPPTEVTADNRSDDPRNTGGALPEDTPPSSVPESAKEDEAPECLQTLKTDLKEPKAEEHMVTSTTTDDKSDTPEPPVEAFATAAIVRAAVEEKSNEPRIPSLASEDLEPAQVTTEPVFETVFTETPTPKNKKTKRKRRIKTPDIIPILKKMKMEKEIEAVQEYGQPPIESHDYSKMDAYPATESGSTTLVLSAKTLKKRKKKRKRSNRGPAEKDDKTQDVVPKKQKAEQNKEKNTEVVSHSKETLKAKKKKRHLPPTPESEEIETPKKKKRKVSENAAVLEYTTTVVEKKKKKKKKKRAKAEDLVKYSDISTPEKSFTKETSQNKKKKKKLKEKREKIINALKTPHKASTIPVTKTAAKDSPGKKMKLTKEKIRW</sequence>
<feature type="compositionally biased region" description="Basic and acidic residues" evidence="1">
    <location>
        <begin position="1138"/>
        <end position="1161"/>
    </location>
</feature>
<feature type="region of interest" description="Disordered" evidence="1">
    <location>
        <begin position="81"/>
        <end position="107"/>
    </location>
</feature>
<feature type="compositionally biased region" description="Acidic residues" evidence="1">
    <location>
        <begin position="441"/>
        <end position="450"/>
    </location>
</feature>
<feature type="compositionally biased region" description="Polar residues" evidence="1">
    <location>
        <begin position="624"/>
        <end position="635"/>
    </location>
</feature>
<feature type="compositionally biased region" description="Basic and acidic residues" evidence="1">
    <location>
        <begin position="95"/>
        <end position="107"/>
    </location>
</feature>
<feature type="region of interest" description="Disordered" evidence="1">
    <location>
        <begin position="157"/>
        <end position="219"/>
    </location>
</feature>
<reference evidence="2 3" key="1">
    <citation type="submission" date="2024-06" db="EMBL/GenBank/DDBJ databases">
        <authorList>
            <person name="Pan Q."/>
            <person name="Wen M."/>
            <person name="Jouanno E."/>
            <person name="Zahm M."/>
            <person name="Klopp C."/>
            <person name="Cabau C."/>
            <person name="Louis A."/>
            <person name="Berthelot C."/>
            <person name="Parey E."/>
            <person name="Roest Crollius H."/>
            <person name="Montfort J."/>
            <person name="Robinson-Rechavi M."/>
            <person name="Bouchez O."/>
            <person name="Lampietro C."/>
            <person name="Lopez Roques C."/>
            <person name="Donnadieu C."/>
            <person name="Postlethwait J."/>
            <person name="Bobe J."/>
            <person name="Verreycken H."/>
            <person name="Guiguen Y."/>
        </authorList>
    </citation>
    <scope>NUCLEOTIDE SEQUENCE [LARGE SCALE GENOMIC DNA]</scope>
    <source>
        <strain evidence="2">Up_M1</strain>
        <tissue evidence="2">Testis</tissue>
    </source>
</reference>
<dbReference type="Proteomes" id="UP001557470">
    <property type="component" value="Unassembled WGS sequence"/>
</dbReference>
<keyword evidence="3" id="KW-1185">Reference proteome</keyword>
<feature type="compositionally biased region" description="Low complexity" evidence="1">
    <location>
        <begin position="929"/>
        <end position="938"/>
    </location>
</feature>
<feature type="compositionally biased region" description="Acidic residues" evidence="1">
    <location>
        <begin position="588"/>
        <end position="597"/>
    </location>
</feature>
<dbReference type="InterPro" id="IPR039191">
    <property type="entry name" value="Nopp140-like"/>
</dbReference>
<feature type="compositionally biased region" description="Low complexity" evidence="1">
    <location>
        <begin position="329"/>
        <end position="351"/>
    </location>
</feature>
<feature type="region of interest" description="Disordered" evidence="1">
    <location>
        <begin position="233"/>
        <end position="711"/>
    </location>
</feature>
<gene>
    <name evidence="2" type="ORF">UPYG_G00115140</name>
</gene>
<feature type="compositionally biased region" description="Basic and acidic residues" evidence="1">
    <location>
        <begin position="290"/>
        <end position="303"/>
    </location>
</feature>
<feature type="compositionally biased region" description="Low complexity" evidence="1">
    <location>
        <begin position="268"/>
        <end position="283"/>
    </location>
</feature>
<dbReference type="PANTHER" id="PTHR23216:SF1">
    <property type="entry name" value="NUCLEOLAR AND COILED-BODY PHOSPHOPROTEIN 1"/>
    <property type="match status" value="1"/>
</dbReference>
<feature type="compositionally biased region" description="Basic residues" evidence="1">
    <location>
        <begin position="1284"/>
        <end position="1296"/>
    </location>
</feature>
<feature type="compositionally biased region" description="Low complexity" evidence="1">
    <location>
        <begin position="422"/>
        <end position="435"/>
    </location>
</feature>
<feature type="compositionally biased region" description="Polar residues" evidence="1">
    <location>
        <begin position="1398"/>
        <end position="1410"/>
    </location>
</feature>